<keyword evidence="4 13" id="KW-0276">Fatty acid metabolism</keyword>
<comment type="catalytic activity">
    <reaction evidence="11">
        <text>(E)-hexadec-2-enoate + ATP + CoA = (2E)-hexadecenoyl-CoA + AMP + diphosphate</text>
        <dbReference type="Rhea" id="RHEA:36139"/>
        <dbReference type="ChEBI" id="CHEBI:30616"/>
        <dbReference type="ChEBI" id="CHEBI:33019"/>
        <dbReference type="ChEBI" id="CHEBI:57287"/>
        <dbReference type="ChEBI" id="CHEBI:61526"/>
        <dbReference type="ChEBI" id="CHEBI:72745"/>
        <dbReference type="ChEBI" id="CHEBI:456215"/>
    </reaction>
    <physiologicalReaction direction="left-to-right" evidence="11">
        <dbReference type="Rhea" id="RHEA:36140"/>
    </physiologicalReaction>
</comment>
<dbReference type="GO" id="GO:0005524">
    <property type="term" value="F:ATP binding"/>
    <property type="evidence" value="ECO:0007669"/>
    <property type="project" value="UniProtKB-KW"/>
</dbReference>
<protein>
    <recommendedName>
        <fullName evidence="13">Long-chain-fatty-acid--CoA ligase</fullName>
        <ecNumber evidence="13">6.2.1.3</ecNumber>
    </recommendedName>
</protein>
<comment type="similarity">
    <text evidence="1 13">Belongs to the ATP-dependent AMP-binding enzyme family.</text>
</comment>
<dbReference type="OrthoDB" id="1700726at2759"/>
<evidence type="ECO:0000256" key="3">
    <source>
        <dbReference type="ARBA" id="ARBA00022741"/>
    </source>
</evidence>
<evidence type="ECO:0000256" key="11">
    <source>
        <dbReference type="ARBA" id="ARBA00024565"/>
    </source>
</evidence>
<comment type="caution">
    <text evidence="15">The sequence shown here is derived from an EMBL/GenBank/DDBJ whole genome shotgun (WGS) entry which is preliminary data.</text>
</comment>
<dbReference type="GO" id="GO:0047676">
    <property type="term" value="F:arachidonate-CoA ligase activity"/>
    <property type="evidence" value="ECO:0007669"/>
    <property type="project" value="UniProtKB-EC"/>
</dbReference>
<evidence type="ECO:0000256" key="1">
    <source>
        <dbReference type="ARBA" id="ARBA00006432"/>
    </source>
</evidence>
<evidence type="ECO:0000313" key="15">
    <source>
        <dbReference type="EMBL" id="CAG7835931.1"/>
    </source>
</evidence>
<feature type="domain" description="AMP-dependent synthetase/ligase" evidence="14">
    <location>
        <begin position="107"/>
        <end position="509"/>
    </location>
</feature>
<comment type="catalytic activity">
    <reaction evidence="7">
        <text>a long-chain fatty acid + ATP + CoA = a long-chain fatty acyl-CoA + AMP + diphosphate</text>
        <dbReference type="Rhea" id="RHEA:15421"/>
        <dbReference type="ChEBI" id="CHEBI:30616"/>
        <dbReference type="ChEBI" id="CHEBI:33019"/>
        <dbReference type="ChEBI" id="CHEBI:57287"/>
        <dbReference type="ChEBI" id="CHEBI:57560"/>
        <dbReference type="ChEBI" id="CHEBI:83139"/>
        <dbReference type="ChEBI" id="CHEBI:456215"/>
        <dbReference type="EC" id="6.2.1.3"/>
    </reaction>
    <physiologicalReaction direction="left-to-right" evidence="7">
        <dbReference type="Rhea" id="RHEA:15422"/>
    </physiologicalReaction>
</comment>
<dbReference type="CDD" id="cd05927">
    <property type="entry name" value="LC-FACS_euk"/>
    <property type="match status" value="1"/>
</dbReference>
<comment type="catalytic activity">
    <reaction evidence="9">
        <text>15-hydroxy-(5Z,8Z,11Z,13E)-eicosatetraenoate + ATP + CoA = 15-hydroxy-(5Z,8Z,11Z,13E)-eicosatetraenoyl-CoA + AMP + diphosphate</text>
        <dbReference type="Rhea" id="RHEA:52116"/>
        <dbReference type="ChEBI" id="CHEBI:30616"/>
        <dbReference type="ChEBI" id="CHEBI:33019"/>
        <dbReference type="ChEBI" id="CHEBI:57287"/>
        <dbReference type="ChEBI" id="CHEBI:78832"/>
        <dbReference type="ChEBI" id="CHEBI:136409"/>
        <dbReference type="ChEBI" id="CHEBI:456215"/>
    </reaction>
    <physiologicalReaction direction="left-to-right" evidence="9">
        <dbReference type="Rhea" id="RHEA:52117"/>
    </physiologicalReaction>
</comment>
<evidence type="ECO:0000256" key="9">
    <source>
        <dbReference type="ARBA" id="ARBA00024532"/>
    </source>
</evidence>
<evidence type="ECO:0000256" key="7">
    <source>
        <dbReference type="ARBA" id="ARBA00024484"/>
    </source>
</evidence>
<keyword evidence="5 13" id="KW-0067">ATP-binding</keyword>
<dbReference type="PANTHER" id="PTHR43272:SF107">
    <property type="entry name" value="LONG-CHAIN-FATTY-ACID--COA LIGASE 5"/>
    <property type="match status" value="1"/>
</dbReference>
<evidence type="ECO:0000256" key="6">
    <source>
        <dbReference type="ARBA" id="ARBA00024469"/>
    </source>
</evidence>
<dbReference type="EMBL" id="CAJVCH010570806">
    <property type="protein sequence ID" value="CAG7835931.1"/>
    <property type="molecule type" value="Genomic_DNA"/>
</dbReference>
<evidence type="ECO:0000313" key="16">
    <source>
        <dbReference type="Proteomes" id="UP000708208"/>
    </source>
</evidence>
<dbReference type="Proteomes" id="UP000708208">
    <property type="component" value="Unassembled WGS sequence"/>
</dbReference>
<organism evidence="15 16">
    <name type="scientific">Allacma fusca</name>
    <dbReference type="NCBI Taxonomy" id="39272"/>
    <lineage>
        <taxon>Eukaryota</taxon>
        <taxon>Metazoa</taxon>
        <taxon>Ecdysozoa</taxon>
        <taxon>Arthropoda</taxon>
        <taxon>Hexapoda</taxon>
        <taxon>Collembola</taxon>
        <taxon>Symphypleona</taxon>
        <taxon>Sminthuridae</taxon>
        <taxon>Allacma</taxon>
    </lineage>
</organism>
<sequence length="682" mass="77173">MANLKENQHDQKHLRQSVNTCCNSAYCETKLQQGETEAPVSLNKQSFLLPGPERIHISMLEKYKPENFTEPFYLYQDVRTAYDIIRKGLARSNNGNCLGYRPDDRSDYIWLSYQIVLNRCVNFGRGLHHLGVKEKEFVGIYSKNRVEWVLAEQGIYSFSMVSVPLYDTLGPTACHFIITQAEITTVVLETEKNLLSILENIPTCLKTIIYMNELSSETIVRAEKLGLKLFKFMEVEQIGQEQQDLYPEKPPKPDDIATLSYTSGTTGTPKGVIITHSSFVSSICCSIASFRRFHQDLMTKDDVLFSYLPLAHVYEKGMEAIALIEGASIGFYRGDVLTLLDDIKFLKPTVFPTVPRLLNRVYDKVMGAANQSSLKRFLVKTALRYKRKEVEQNIRRRNSIWDHLVFGKIQNALGGRVRMVVSGGSAINADVLSFFRCALGCQVVEAYGQTESSGLISVTLPHDTNGGHIGPPILGVAVKLVDVPEMNYYSKNDQGEICIKSSGICKGYYKNDEETQKAIDEDGWLHTGDIATWLQNGTVKIIDRKKNIFKLSQGEYVAPEKIEIVYAFCPFVAQIFIYGDSLEDFLVGIVVPDAEVLKAMYPAATDMLSLCKDRNVKAMIFNELTKLGRENGLKSFEQVKNIYLHPELFTIEQDLLTPTMKLKRPELKTFFEPQIKQMYNLA</sequence>
<keyword evidence="2 13" id="KW-0436">Ligase</keyword>
<gene>
    <name evidence="15" type="ORF">AFUS01_LOCUS45237</name>
</gene>
<evidence type="ECO:0000256" key="8">
    <source>
        <dbReference type="ARBA" id="ARBA00024495"/>
    </source>
</evidence>
<dbReference type="AlphaFoldDB" id="A0A8J2LQW6"/>
<dbReference type="InterPro" id="IPR020845">
    <property type="entry name" value="AMP-binding_CS"/>
</dbReference>
<dbReference type="GO" id="GO:0005783">
    <property type="term" value="C:endoplasmic reticulum"/>
    <property type="evidence" value="ECO:0007669"/>
    <property type="project" value="TreeGrafter"/>
</dbReference>
<accession>A0A8J2LQW6</accession>
<evidence type="ECO:0000256" key="5">
    <source>
        <dbReference type="ARBA" id="ARBA00022840"/>
    </source>
</evidence>
<name>A0A8J2LQW6_9HEXA</name>
<dbReference type="GO" id="GO:0016020">
    <property type="term" value="C:membrane"/>
    <property type="evidence" value="ECO:0007669"/>
    <property type="project" value="TreeGrafter"/>
</dbReference>
<proteinExistence type="inferred from homology"/>
<dbReference type="EC" id="6.2.1.3" evidence="13"/>
<comment type="function">
    <text evidence="13">Catalyzes the conversion of long-chain fatty acids to their active form acyl-CoAs for both synthesis of cellular lipids, and degradation via beta-oxidation.</text>
</comment>
<dbReference type="PROSITE" id="PS00455">
    <property type="entry name" value="AMP_BINDING"/>
    <property type="match status" value="1"/>
</dbReference>
<comment type="catalytic activity">
    <reaction evidence="8">
        <text>12-hydroxy-(5Z,8Z,10E,14Z)-eicosatetraenoate + ATP + CoA = 12-hydroxy-(5Z,8Z,10E,14Z)-eicosatetraenoyl-CoA + AMP + diphosphate</text>
        <dbReference type="Rhea" id="RHEA:52112"/>
        <dbReference type="ChEBI" id="CHEBI:30616"/>
        <dbReference type="ChEBI" id="CHEBI:33019"/>
        <dbReference type="ChEBI" id="CHEBI:57287"/>
        <dbReference type="ChEBI" id="CHEBI:90718"/>
        <dbReference type="ChEBI" id="CHEBI:136408"/>
        <dbReference type="ChEBI" id="CHEBI:456215"/>
    </reaction>
    <physiologicalReaction direction="left-to-right" evidence="8">
        <dbReference type="Rhea" id="RHEA:52113"/>
    </physiologicalReaction>
</comment>
<dbReference type="InterPro" id="IPR000873">
    <property type="entry name" value="AMP-dep_synth/lig_dom"/>
</dbReference>
<dbReference type="PANTHER" id="PTHR43272">
    <property type="entry name" value="LONG-CHAIN-FATTY-ACID--COA LIGASE"/>
    <property type="match status" value="1"/>
</dbReference>
<keyword evidence="13" id="KW-0443">Lipid metabolism</keyword>
<comment type="catalytic activity">
    <reaction evidence="6">
        <text>5-hydroxy-(6E,8Z,11Z,14Z)-eicosatetraenoate + ATP + CoA = 5-hydroxy-(6E,8Z,11Z,14Z)-eicosatetraenoyl-CoA + AMP + diphosphate</text>
        <dbReference type="Rhea" id="RHEA:52108"/>
        <dbReference type="ChEBI" id="CHEBI:30616"/>
        <dbReference type="ChEBI" id="CHEBI:33019"/>
        <dbReference type="ChEBI" id="CHEBI:57287"/>
        <dbReference type="ChEBI" id="CHEBI:65341"/>
        <dbReference type="ChEBI" id="CHEBI:136407"/>
        <dbReference type="ChEBI" id="CHEBI:456215"/>
    </reaction>
    <physiologicalReaction direction="left-to-right" evidence="6">
        <dbReference type="Rhea" id="RHEA:52109"/>
    </physiologicalReaction>
</comment>
<keyword evidence="16" id="KW-1185">Reference proteome</keyword>
<dbReference type="Pfam" id="PF00501">
    <property type="entry name" value="AMP-binding"/>
    <property type="match status" value="1"/>
</dbReference>
<dbReference type="InterPro" id="IPR045311">
    <property type="entry name" value="LC-FACS_euk"/>
</dbReference>
<evidence type="ECO:0000256" key="10">
    <source>
        <dbReference type="ARBA" id="ARBA00024548"/>
    </source>
</evidence>
<evidence type="ECO:0000256" key="12">
    <source>
        <dbReference type="ARBA" id="ARBA00049139"/>
    </source>
</evidence>
<comment type="catalytic activity">
    <reaction evidence="10">
        <text>(5Z,8Z,11Z,14Z)-eicosatetraenoate + ATP + CoA = (5Z,8Z,11Z,14Z)-eicosatetraenoyl-CoA + AMP + diphosphate</text>
        <dbReference type="Rhea" id="RHEA:19713"/>
        <dbReference type="ChEBI" id="CHEBI:30616"/>
        <dbReference type="ChEBI" id="CHEBI:32395"/>
        <dbReference type="ChEBI" id="CHEBI:33019"/>
        <dbReference type="ChEBI" id="CHEBI:57287"/>
        <dbReference type="ChEBI" id="CHEBI:57368"/>
        <dbReference type="ChEBI" id="CHEBI:456215"/>
        <dbReference type="EC" id="6.2.1.15"/>
    </reaction>
    <physiologicalReaction direction="left-to-right" evidence="10">
        <dbReference type="Rhea" id="RHEA:19714"/>
    </physiologicalReaction>
</comment>
<comment type="catalytic activity">
    <reaction evidence="12">
        <text>hexadecanoate + ATP + CoA = hexadecanoyl-CoA + AMP + diphosphate</text>
        <dbReference type="Rhea" id="RHEA:30751"/>
        <dbReference type="ChEBI" id="CHEBI:7896"/>
        <dbReference type="ChEBI" id="CHEBI:30616"/>
        <dbReference type="ChEBI" id="CHEBI:33019"/>
        <dbReference type="ChEBI" id="CHEBI:57287"/>
        <dbReference type="ChEBI" id="CHEBI:57379"/>
        <dbReference type="ChEBI" id="CHEBI:456215"/>
    </reaction>
    <physiologicalReaction direction="left-to-right" evidence="12">
        <dbReference type="Rhea" id="RHEA:30752"/>
    </physiologicalReaction>
</comment>
<evidence type="ECO:0000256" key="13">
    <source>
        <dbReference type="RuleBase" id="RU369030"/>
    </source>
</evidence>
<evidence type="ECO:0000259" key="14">
    <source>
        <dbReference type="Pfam" id="PF00501"/>
    </source>
</evidence>
<reference evidence="15" key="1">
    <citation type="submission" date="2021-06" db="EMBL/GenBank/DDBJ databases">
        <authorList>
            <person name="Hodson N. C."/>
            <person name="Mongue J. A."/>
            <person name="Jaron S. K."/>
        </authorList>
    </citation>
    <scope>NUCLEOTIDE SEQUENCE</scope>
</reference>
<evidence type="ECO:0000256" key="4">
    <source>
        <dbReference type="ARBA" id="ARBA00022832"/>
    </source>
</evidence>
<keyword evidence="3 13" id="KW-0547">Nucleotide-binding</keyword>
<evidence type="ECO:0000256" key="2">
    <source>
        <dbReference type="ARBA" id="ARBA00022598"/>
    </source>
</evidence>